<feature type="compositionally biased region" description="Polar residues" evidence="4">
    <location>
        <begin position="621"/>
        <end position="632"/>
    </location>
</feature>
<dbReference type="Proteomes" id="UP000688137">
    <property type="component" value="Unassembled WGS sequence"/>
</dbReference>
<gene>
    <name evidence="6" type="ORF">PPRIM_AZ9-3.1.T0880160</name>
</gene>
<dbReference type="OMA" id="FKFRAPC"/>
<feature type="compositionally biased region" description="Basic and acidic residues" evidence="4">
    <location>
        <begin position="807"/>
        <end position="830"/>
    </location>
</feature>
<dbReference type="GO" id="GO:0003682">
    <property type="term" value="F:chromatin binding"/>
    <property type="evidence" value="ECO:0007669"/>
    <property type="project" value="InterPro"/>
</dbReference>
<feature type="region of interest" description="Disordered" evidence="4">
    <location>
        <begin position="384"/>
        <end position="415"/>
    </location>
</feature>
<dbReference type="SMART" id="SM00439">
    <property type="entry name" value="BAH"/>
    <property type="match status" value="1"/>
</dbReference>
<keyword evidence="3" id="KW-0862">Zinc</keyword>
<sequence length="884" mass="102808">MIKSQYCSQVADYSRLIKRQSPESSATIKKQIYKRLQKRQTIRELYKQKSWKTLVKVGSQTKGLQEEYDTIKVQGQIISVGDSVLINSGDQHDEDYVGTIKQIISIKEPTTSKLICLCKIQWYMRKSEIIKSQPKCSEWISEQELFITNQQEYILAQSIITSCKILSCSEYQELDEIDSTIYFNRLEWDLQKKQFSNMDAIQQYCFCFQPVNPDRQYIQCDSCKNWYHFECVGIQNGTYDQNEFHCRKFFINQTIIAIQIGKQMQTSFKFRAPCNLQYFQQEIIVENEIPELDTFEEFCSNIPDQDNQDINFSKQSQTHNSQLIRIDCQQTHESKSSELQQSIDSREQKSKSKTKSIQSQENEHITYMQFVEFNPHSIISESFNQRTDTQQSQKDTMAEPPAPQNKNTTKFCFPSKGSGLNNLKKQLCFNQDSQNNNKNQSNSEQTVLKNQSLSENKNNIEDDLRKQITQLCKEKTQMQLQYQQQMKQLLEQNQLLEQQLILQKQQTQSLNSDKQILQQKINILSKRQSGDKNQIVENCNFPESVPNKLTNNEKIQYLIEKLNQKCQENAKLQYEILLLQNNIELLETSKILQLPNNNIFSLDPGKITNQNHSPQPQSQNRAQSLSKDSRTSLLTQQKQPLNITINYPAESKNIVNLSAMISPLSKCAQIIQQKQLNQKIQKNNPQFQEDIQSQKIHTKNSTSVGELMSMKSDAINYSSIINRILRKESYSISSPDGRATQKFKQALNEKLNNLQQDSSKSYGSLLFSLGEHKLKEANNCFRQISPKRDKKKSKQLFGFINQQNSRKQSDLLKSEESHRSDLGRRSENKNGIDPNNEIIQFMKEMQNKKSDISKNIKQQNTGTLLTRPLIAEIKEAKSNRQQKF</sequence>
<dbReference type="InterPro" id="IPR001025">
    <property type="entry name" value="BAH_dom"/>
</dbReference>
<feature type="region of interest" description="Disordered" evidence="4">
    <location>
        <begin position="603"/>
        <end position="632"/>
    </location>
</feature>
<dbReference type="InterPro" id="IPR019787">
    <property type="entry name" value="Znf_PHD-finger"/>
</dbReference>
<evidence type="ECO:0000313" key="6">
    <source>
        <dbReference type="EMBL" id="CAD8091617.1"/>
    </source>
</evidence>
<proteinExistence type="predicted"/>
<evidence type="ECO:0000256" key="3">
    <source>
        <dbReference type="ARBA" id="ARBA00022833"/>
    </source>
</evidence>
<evidence type="ECO:0000256" key="4">
    <source>
        <dbReference type="SAM" id="MobiDB-lite"/>
    </source>
</evidence>
<evidence type="ECO:0000313" key="7">
    <source>
        <dbReference type="Proteomes" id="UP000688137"/>
    </source>
</evidence>
<reference evidence="6" key="1">
    <citation type="submission" date="2021-01" db="EMBL/GenBank/DDBJ databases">
        <authorList>
            <consortium name="Genoscope - CEA"/>
            <person name="William W."/>
        </authorList>
    </citation>
    <scope>NUCLEOTIDE SEQUENCE</scope>
</reference>
<feature type="compositionally biased region" description="Low complexity" evidence="4">
    <location>
        <begin position="432"/>
        <end position="443"/>
    </location>
</feature>
<evidence type="ECO:0000256" key="2">
    <source>
        <dbReference type="ARBA" id="ARBA00022771"/>
    </source>
</evidence>
<feature type="region of interest" description="Disordered" evidence="4">
    <location>
        <begin position="332"/>
        <end position="361"/>
    </location>
</feature>
<accession>A0A8S1NET9</accession>
<feature type="compositionally biased region" description="Low complexity" evidence="4">
    <location>
        <begin position="609"/>
        <end position="620"/>
    </location>
</feature>
<feature type="region of interest" description="Disordered" evidence="4">
    <location>
        <begin position="432"/>
        <end position="460"/>
    </location>
</feature>
<dbReference type="Pfam" id="PF00628">
    <property type="entry name" value="PHD"/>
    <property type="match status" value="1"/>
</dbReference>
<dbReference type="GO" id="GO:0008270">
    <property type="term" value="F:zinc ion binding"/>
    <property type="evidence" value="ECO:0007669"/>
    <property type="project" value="UniProtKB-KW"/>
</dbReference>
<keyword evidence="1" id="KW-0479">Metal-binding</keyword>
<protein>
    <recommendedName>
        <fullName evidence="5">BAH domain-containing protein</fullName>
    </recommendedName>
</protein>
<feature type="compositionally biased region" description="Polar residues" evidence="4">
    <location>
        <begin position="384"/>
        <end position="395"/>
    </location>
</feature>
<dbReference type="AlphaFoldDB" id="A0A8S1NET9"/>
<dbReference type="PROSITE" id="PS51038">
    <property type="entry name" value="BAH"/>
    <property type="match status" value="1"/>
</dbReference>
<dbReference type="InterPro" id="IPR001965">
    <property type="entry name" value="Znf_PHD"/>
</dbReference>
<name>A0A8S1NET9_PARPR</name>
<dbReference type="SMART" id="SM00249">
    <property type="entry name" value="PHD"/>
    <property type="match status" value="1"/>
</dbReference>
<dbReference type="Pfam" id="PF01426">
    <property type="entry name" value="BAH"/>
    <property type="match status" value="1"/>
</dbReference>
<evidence type="ECO:0000259" key="5">
    <source>
        <dbReference type="PROSITE" id="PS51038"/>
    </source>
</evidence>
<evidence type="ECO:0000256" key="1">
    <source>
        <dbReference type="ARBA" id="ARBA00022723"/>
    </source>
</evidence>
<dbReference type="EMBL" id="CAJJDM010000091">
    <property type="protein sequence ID" value="CAD8091617.1"/>
    <property type="molecule type" value="Genomic_DNA"/>
</dbReference>
<feature type="region of interest" description="Disordered" evidence="4">
    <location>
        <begin position="806"/>
        <end position="835"/>
    </location>
</feature>
<keyword evidence="2" id="KW-0863">Zinc-finger</keyword>
<organism evidence="6 7">
    <name type="scientific">Paramecium primaurelia</name>
    <dbReference type="NCBI Taxonomy" id="5886"/>
    <lineage>
        <taxon>Eukaryota</taxon>
        <taxon>Sar</taxon>
        <taxon>Alveolata</taxon>
        <taxon>Ciliophora</taxon>
        <taxon>Intramacronucleata</taxon>
        <taxon>Oligohymenophorea</taxon>
        <taxon>Peniculida</taxon>
        <taxon>Parameciidae</taxon>
        <taxon>Paramecium</taxon>
    </lineage>
</organism>
<feature type="compositionally biased region" description="Polar residues" evidence="4">
    <location>
        <begin position="444"/>
        <end position="457"/>
    </location>
</feature>
<feature type="domain" description="BAH" evidence="5">
    <location>
        <begin position="76"/>
        <end position="199"/>
    </location>
</feature>
<keyword evidence="7" id="KW-1185">Reference proteome</keyword>
<dbReference type="PANTHER" id="PTHR46364">
    <property type="entry name" value="OS08G0421900 PROTEIN"/>
    <property type="match status" value="1"/>
</dbReference>
<comment type="caution">
    <text evidence="6">The sequence shown here is derived from an EMBL/GenBank/DDBJ whole genome shotgun (WGS) entry which is preliminary data.</text>
</comment>
<dbReference type="CDD" id="cd04370">
    <property type="entry name" value="BAH"/>
    <property type="match status" value="1"/>
</dbReference>